<dbReference type="HOGENOM" id="CLU_2763043_0_0_1"/>
<organism evidence="1 2">
    <name type="scientific">Vitis vinifera</name>
    <name type="common">Grape</name>
    <dbReference type="NCBI Taxonomy" id="29760"/>
    <lineage>
        <taxon>Eukaryota</taxon>
        <taxon>Viridiplantae</taxon>
        <taxon>Streptophyta</taxon>
        <taxon>Embryophyta</taxon>
        <taxon>Tracheophyta</taxon>
        <taxon>Spermatophyta</taxon>
        <taxon>Magnoliopsida</taxon>
        <taxon>eudicotyledons</taxon>
        <taxon>Gunneridae</taxon>
        <taxon>Pentapetalae</taxon>
        <taxon>rosids</taxon>
        <taxon>Vitales</taxon>
        <taxon>Vitaceae</taxon>
        <taxon>Viteae</taxon>
        <taxon>Vitis</taxon>
    </lineage>
</organism>
<name>D7UAF9_VITVI</name>
<protein>
    <submittedName>
        <fullName evidence="1">Uncharacterized protein</fullName>
    </submittedName>
</protein>
<dbReference type="STRING" id="29760.D7UAF9"/>
<evidence type="ECO:0000313" key="2">
    <source>
        <dbReference type="Proteomes" id="UP000009183"/>
    </source>
</evidence>
<evidence type="ECO:0000313" key="1">
    <source>
        <dbReference type="EMBL" id="CBI39724.3"/>
    </source>
</evidence>
<proteinExistence type="predicted"/>
<dbReference type="PaxDb" id="29760-VIT_19s0015g00330.t01"/>
<accession>D7UAF9</accession>
<dbReference type="Proteomes" id="UP000009183">
    <property type="component" value="Chromosome 19"/>
</dbReference>
<gene>
    <name evidence="1" type="ordered locus">VIT_19s0015g00330</name>
</gene>
<dbReference type="InParanoid" id="D7UAF9"/>
<dbReference type="EMBL" id="FN596747">
    <property type="protein sequence ID" value="CBI39724.3"/>
    <property type="molecule type" value="Genomic_DNA"/>
</dbReference>
<keyword evidence="2" id="KW-1185">Reference proteome</keyword>
<dbReference type="AlphaFoldDB" id="D7UAF9"/>
<sequence length="70" mass="8172">MIYYERYGRGLQSELSLTESQQHGEAGYDSTKLQARLRTIRLINGPHGQHPIILTEYVPKYVEVERLRLV</sequence>
<dbReference type="OrthoDB" id="1914176at2759"/>
<reference evidence="2" key="1">
    <citation type="journal article" date="2007" name="Nature">
        <title>The grapevine genome sequence suggests ancestral hexaploidization in major angiosperm phyla.</title>
        <authorList>
            <consortium name="The French-Italian Public Consortium for Grapevine Genome Characterization."/>
            <person name="Jaillon O."/>
            <person name="Aury J.-M."/>
            <person name="Noel B."/>
            <person name="Policriti A."/>
            <person name="Clepet C."/>
            <person name="Casagrande A."/>
            <person name="Choisne N."/>
            <person name="Aubourg S."/>
            <person name="Vitulo N."/>
            <person name="Jubin C."/>
            <person name="Vezzi A."/>
            <person name="Legeai F."/>
            <person name="Hugueney P."/>
            <person name="Dasilva C."/>
            <person name="Horner D."/>
            <person name="Mica E."/>
            <person name="Jublot D."/>
            <person name="Poulain J."/>
            <person name="Bruyere C."/>
            <person name="Billault A."/>
            <person name="Segurens B."/>
            <person name="Gouyvenoux M."/>
            <person name="Ugarte E."/>
            <person name="Cattonaro F."/>
            <person name="Anthouard V."/>
            <person name="Vico V."/>
            <person name="Del Fabbro C."/>
            <person name="Alaux M."/>
            <person name="Di Gaspero G."/>
            <person name="Dumas V."/>
            <person name="Felice N."/>
            <person name="Paillard S."/>
            <person name="Juman I."/>
            <person name="Moroldo M."/>
            <person name="Scalabrin S."/>
            <person name="Canaguier A."/>
            <person name="Le Clainche I."/>
            <person name="Malacrida G."/>
            <person name="Durand E."/>
            <person name="Pesole G."/>
            <person name="Laucou V."/>
            <person name="Chatelet P."/>
            <person name="Merdinoglu D."/>
            <person name="Delledonne M."/>
            <person name="Pezzotti M."/>
            <person name="Lecharny A."/>
            <person name="Scarpelli C."/>
            <person name="Artiguenave F."/>
            <person name="Pe M.E."/>
            <person name="Valle G."/>
            <person name="Morgante M."/>
            <person name="Caboche M."/>
            <person name="Adam-Blondon A.-F."/>
            <person name="Weissenbach J."/>
            <person name="Quetier F."/>
            <person name="Wincker P."/>
        </authorList>
    </citation>
    <scope>NUCLEOTIDE SEQUENCE [LARGE SCALE GENOMIC DNA]</scope>
    <source>
        <strain evidence="2">cv. Pinot noir / PN40024</strain>
    </source>
</reference>